<reference evidence="2 3" key="1">
    <citation type="journal article" date="2020" name="Nat. Food">
        <title>A phased Vanilla planifolia genome enables genetic improvement of flavour and production.</title>
        <authorList>
            <person name="Hasing T."/>
            <person name="Tang H."/>
            <person name="Brym M."/>
            <person name="Khazi F."/>
            <person name="Huang T."/>
            <person name="Chambers A.H."/>
        </authorList>
    </citation>
    <scope>NUCLEOTIDE SEQUENCE [LARGE SCALE GENOMIC DNA]</scope>
    <source>
        <tissue evidence="2">Leaf</tissue>
    </source>
</reference>
<dbReference type="GO" id="GO:0016985">
    <property type="term" value="F:mannan endo-1,4-beta-mannosidase activity"/>
    <property type="evidence" value="ECO:0007669"/>
    <property type="project" value="UniProtKB-EC"/>
</dbReference>
<keyword evidence="1" id="KW-1133">Transmembrane helix</keyword>
<accession>A0A835UV34</accession>
<proteinExistence type="predicted"/>
<dbReference type="InterPro" id="IPR045053">
    <property type="entry name" value="MAN-like"/>
</dbReference>
<comment type="caution">
    <text evidence="2">The sequence shown here is derived from an EMBL/GenBank/DDBJ whole genome shotgun (WGS) entry which is preliminary data.</text>
</comment>
<dbReference type="AlphaFoldDB" id="A0A835UV34"/>
<dbReference type="PANTHER" id="PTHR31451">
    <property type="match status" value="1"/>
</dbReference>
<sequence length="215" mass="23901">MVRSRTNLTRKAQQFDGLPTKFELCNGVHINRKICCIRRDIYPQLFYLINIQIYVLIGHLHFTASRSAAIQLLALPLVYLLVVEMRLVVGIFAFFIVGVLLNNFPLSSFASSVSSSPFVEVSGVHFVRGGQPFYINGFNAYWLMVVASQPGGREKVSAALSQAADLGPSTVVRTWAFSDAGDLSLQRSPGFYDETMYQARGKLNKVECLAQLLKS</sequence>
<dbReference type="OrthoDB" id="680073at2759"/>
<dbReference type="SUPFAM" id="SSF51445">
    <property type="entry name" value="(Trans)glycosidases"/>
    <property type="match status" value="1"/>
</dbReference>
<organism evidence="2 3">
    <name type="scientific">Vanilla planifolia</name>
    <name type="common">Vanilla</name>
    <dbReference type="NCBI Taxonomy" id="51239"/>
    <lineage>
        <taxon>Eukaryota</taxon>
        <taxon>Viridiplantae</taxon>
        <taxon>Streptophyta</taxon>
        <taxon>Embryophyta</taxon>
        <taxon>Tracheophyta</taxon>
        <taxon>Spermatophyta</taxon>
        <taxon>Magnoliopsida</taxon>
        <taxon>Liliopsida</taxon>
        <taxon>Asparagales</taxon>
        <taxon>Orchidaceae</taxon>
        <taxon>Vanilloideae</taxon>
        <taxon>Vanilleae</taxon>
        <taxon>Vanilla</taxon>
    </lineage>
</organism>
<evidence type="ECO:0000256" key="1">
    <source>
        <dbReference type="SAM" id="Phobius"/>
    </source>
</evidence>
<protein>
    <submittedName>
        <fullName evidence="2">Uncharacterized protein</fullName>
    </submittedName>
</protein>
<name>A0A835UV34_VANPL</name>
<keyword evidence="1" id="KW-0812">Transmembrane</keyword>
<dbReference type="Gene3D" id="3.20.20.80">
    <property type="entry name" value="Glycosidases"/>
    <property type="match status" value="1"/>
</dbReference>
<feature type="transmembrane region" description="Helical" evidence="1">
    <location>
        <begin position="41"/>
        <end position="62"/>
    </location>
</feature>
<evidence type="ECO:0000313" key="2">
    <source>
        <dbReference type="EMBL" id="KAG0475102.1"/>
    </source>
</evidence>
<evidence type="ECO:0000313" key="3">
    <source>
        <dbReference type="Proteomes" id="UP000639772"/>
    </source>
</evidence>
<dbReference type="EMBL" id="JADCNM010000007">
    <property type="protein sequence ID" value="KAG0475102.1"/>
    <property type="molecule type" value="Genomic_DNA"/>
</dbReference>
<dbReference type="GO" id="GO:0005576">
    <property type="term" value="C:extracellular region"/>
    <property type="evidence" value="ECO:0007669"/>
    <property type="project" value="UniProtKB-SubCell"/>
</dbReference>
<gene>
    <name evidence="2" type="ORF">HPP92_014788</name>
</gene>
<dbReference type="Proteomes" id="UP000639772">
    <property type="component" value="Chromosome 7"/>
</dbReference>
<keyword evidence="1" id="KW-0472">Membrane</keyword>
<feature type="transmembrane region" description="Helical" evidence="1">
    <location>
        <begin position="68"/>
        <end position="101"/>
    </location>
</feature>
<dbReference type="InterPro" id="IPR017853">
    <property type="entry name" value="GH"/>
</dbReference>
<dbReference type="PANTHER" id="PTHR31451:SF39">
    <property type="entry name" value="MANNAN ENDO-1,4-BETA-MANNOSIDASE 1"/>
    <property type="match status" value="1"/>
</dbReference>